<dbReference type="OrthoDB" id="27218at2759"/>
<dbReference type="PANTHER" id="PTHR21725:SF1">
    <property type="entry name" value="E3 UBIQUITIN-PROTEIN LIGASE UBR4"/>
    <property type="match status" value="1"/>
</dbReference>
<keyword evidence="3" id="KW-1185">Reference proteome</keyword>
<dbReference type="AlphaFoldDB" id="A0A7J7M7B6"/>
<dbReference type="GO" id="GO:0009926">
    <property type="term" value="P:auxin polar transport"/>
    <property type="evidence" value="ECO:0007669"/>
    <property type="project" value="TreeGrafter"/>
</dbReference>
<name>A0A7J7M7B6_9MAGN</name>
<dbReference type="GO" id="GO:0005829">
    <property type="term" value="C:cytosol"/>
    <property type="evidence" value="ECO:0007669"/>
    <property type="project" value="TreeGrafter"/>
</dbReference>
<evidence type="ECO:0000256" key="1">
    <source>
        <dbReference type="SAM" id="MobiDB-lite"/>
    </source>
</evidence>
<dbReference type="Proteomes" id="UP000541444">
    <property type="component" value="Unassembled WGS sequence"/>
</dbReference>
<feature type="non-terminal residue" evidence="2">
    <location>
        <position position="1"/>
    </location>
</feature>
<gene>
    <name evidence="2" type="ORF">GIB67_020783</name>
</gene>
<proteinExistence type="predicted"/>
<protein>
    <submittedName>
        <fullName evidence="2">Uncharacterized protein</fullName>
    </submittedName>
</protein>
<feature type="compositionally biased region" description="Basic and acidic residues" evidence="1">
    <location>
        <begin position="88"/>
        <end position="105"/>
    </location>
</feature>
<sequence length="404" mass="43571">MLGTDDAVENLASTTPPAASFDIASATGGITQFLIKEESATSSVQYCCDDRLPQPHSREHPMSAIPIEVESIDGDGTEDVGLSSSKVGDLKKKKNEDGGESGPEKSYLDMEQSVAIFNDTVLRQFIDNFLLEWNSNTVLSRHPAISEHVILSYFRIISQASTPKFETTDKDQAASVLKAKDDNGISPINANASGVVLTKFSMYLPAGNTLNFLSGYIISKSYSAVLNRVHPDSCSQVAALQCESNYVNQYVQLFTIFMGLLQMPLLSGMFDGLGSQIVNRWQLYSAPMSKLRMLMISFGPFNFFCKCHENSLPTKDRGAGGSYKGKLCGAEANVLRPQGPRGTIARLGGLPLGGIDRQGMGGSRGVYLLVNNVPAAPGEHDDALLRAANIGAAAGSGQRWWKKL</sequence>
<accession>A0A7J7M7B6</accession>
<evidence type="ECO:0000313" key="3">
    <source>
        <dbReference type="Proteomes" id="UP000541444"/>
    </source>
</evidence>
<dbReference type="GO" id="GO:0009506">
    <property type="term" value="C:plasmodesma"/>
    <property type="evidence" value="ECO:0007669"/>
    <property type="project" value="TreeGrafter"/>
</dbReference>
<comment type="caution">
    <text evidence="2">The sequence shown here is derived from an EMBL/GenBank/DDBJ whole genome shotgun (WGS) entry which is preliminary data.</text>
</comment>
<feature type="region of interest" description="Disordered" evidence="1">
    <location>
        <begin position="71"/>
        <end position="105"/>
    </location>
</feature>
<dbReference type="EMBL" id="JACGCM010001726">
    <property type="protein sequence ID" value="KAF6150700.1"/>
    <property type="molecule type" value="Genomic_DNA"/>
</dbReference>
<dbReference type="PANTHER" id="PTHR21725">
    <property type="entry name" value="E3 UBIQUITIN-PROTEIN LIGASE UBR4"/>
    <property type="match status" value="1"/>
</dbReference>
<dbReference type="InterPro" id="IPR045189">
    <property type="entry name" value="UBR4-like"/>
</dbReference>
<evidence type="ECO:0000313" key="2">
    <source>
        <dbReference type="EMBL" id="KAF6150700.1"/>
    </source>
</evidence>
<organism evidence="2 3">
    <name type="scientific">Kingdonia uniflora</name>
    <dbReference type="NCBI Taxonomy" id="39325"/>
    <lineage>
        <taxon>Eukaryota</taxon>
        <taxon>Viridiplantae</taxon>
        <taxon>Streptophyta</taxon>
        <taxon>Embryophyta</taxon>
        <taxon>Tracheophyta</taxon>
        <taxon>Spermatophyta</taxon>
        <taxon>Magnoliopsida</taxon>
        <taxon>Ranunculales</taxon>
        <taxon>Circaeasteraceae</taxon>
        <taxon>Kingdonia</taxon>
    </lineage>
</organism>
<reference evidence="2 3" key="1">
    <citation type="journal article" date="2020" name="IScience">
        <title>Genome Sequencing of the Endangered Kingdonia uniflora (Circaeasteraceae, Ranunculales) Reveals Potential Mechanisms of Evolutionary Specialization.</title>
        <authorList>
            <person name="Sun Y."/>
            <person name="Deng T."/>
            <person name="Zhang A."/>
            <person name="Moore M.J."/>
            <person name="Landis J.B."/>
            <person name="Lin N."/>
            <person name="Zhang H."/>
            <person name="Zhang X."/>
            <person name="Huang J."/>
            <person name="Zhang X."/>
            <person name="Sun H."/>
            <person name="Wang H."/>
        </authorList>
    </citation>
    <scope>NUCLEOTIDE SEQUENCE [LARGE SCALE GENOMIC DNA]</scope>
    <source>
        <strain evidence="2">TB1705</strain>
        <tissue evidence="2">Leaf</tissue>
    </source>
</reference>